<feature type="compositionally biased region" description="Low complexity" evidence="10">
    <location>
        <begin position="419"/>
        <end position="435"/>
    </location>
</feature>
<keyword evidence="9" id="KW-0206">Cytoskeleton</keyword>
<dbReference type="PANTHER" id="PTHR12688:SF0">
    <property type="entry name" value="DYNEIN LIGHT INTERMEDIATE CHAIN"/>
    <property type="match status" value="1"/>
</dbReference>
<evidence type="ECO:0000313" key="11">
    <source>
        <dbReference type="EMBL" id="GHJ87990.1"/>
    </source>
</evidence>
<reference evidence="11" key="1">
    <citation type="submission" date="2020-07" db="EMBL/GenBank/DDBJ databases">
        <title>Draft Genome Sequence of a Deep-Sea Yeast, Naganishia (Cryptococcus) liquefaciens strain N6.</title>
        <authorList>
            <person name="Han Y.W."/>
            <person name="Kajitani R."/>
            <person name="Morimoto H."/>
            <person name="Parhat M."/>
            <person name="Tsubouchi H."/>
            <person name="Bakenova O."/>
            <person name="Ogata M."/>
            <person name="Argunhan B."/>
            <person name="Aoki R."/>
            <person name="Kajiwara S."/>
            <person name="Itoh T."/>
            <person name="Iwasaki H."/>
        </authorList>
    </citation>
    <scope>NUCLEOTIDE SEQUENCE</scope>
    <source>
        <strain evidence="11">N6</strain>
    </source>
</reference>
<dbReference type="GO" id="GO:0005524">
    <property type="term" value="F:ATP binding"/>
    <property type="evidence" value="ECO:0007669"/>
    <property type="project" value="UniProtKB-KW"/>
</dbReference>
<dbReference type="Proteomes" id="UP000620104">
    <property type="component" value="Unassembled WGS sequence"/>
</dbReference>
<dbReference type="GO" id="GO:0005874">
    <property type="term" value="C:microtubule"/>
    <property type="evidence" value="ECO:0007669"/>
    <property type="project" value="UniProtKB-KW"/>
</dbReference>
<keyword evidence="12" id="KW-1185">Reference proteome</keyword>
<keyword evidence="5" id="KW-0547">Nucleotide-binding</keyword>
<keyword evidence="4" id="KW-0493">Microtubule</keyword>
<evidence type="ECO:0000256" key="10">
    <source>
        <dbReference type="SAM" id="MobiDB-lite"/>
    </source>
</evidence>
<comment type="subcellular location">
    <subcellularLocation>
        <location evidence="1">Cytoplasm</location>
        <location evidence="1">Cytoskeleton</location>
    </subcellularLocation>
</comment>
<dbReference type="OrthoDB" id="27603at2759"/>
<evidence type="ECO:0000256" key="5">
    <source>
        <dbReference type="ARBA" id="ARBA00022741"/>
    </source>
</evidence>
<evidence type="ECO:0000256" key="7">
    <source>
        <dbReference type="ARBA" id="ARBA00023017"/>
    </source>
</evidence>
<dbReference type="PANTHER" id="PTHR12688">
    <property type="entry name" value="DYNEIN LIGHT INTERMEDIATE CHAIN"/>
    <property type="match status" value="1"/>
</dbReference>
<name>A0A8H3TWD3_9TREE</name>
<evidence type="ECO:0008006" key="13">
    <source>
        <dbReference type="Google" id="ProtNLM"/>
    </source>
</evidence>
<proteinExistence type="predicted"/>
<dbReference type="GO" id="GO:0005868">
    <property type="term" value="C:cytoplasmic dynein complex"/>
    <property type="evidence" value="ECO:0007669"/>
    <property type="project" value="InterPro"/>
</dbReference>
<protein>
    <recommendedName>
        <fullName evidence="13">ATP-binding protein</fullName>
    </recommendedName>
</protein>
<dbReference type="AlphaFoldDB" id="A0A8H3TWD3"/>
<dbReference type="GO" id="GO:0045504">
    <property type="term" value="F:dynein heavy chain binding"/>
    <property type="evidence" value="ECO:0007669"/>
    <property type="project" value="TreeGrafter"/>
</dbReference>
<sequence length="474" mass="51930">MATDTDSDPWQDLLATATASQDPIPKKHLVVCGEPSRGKRTLLERAWATGGTLDDGFRARNRAAYVAIGGAADGTEGPMRLDLLDDPRLKASEGAVVGYEWVDISQPGEPDRIPPLSVYTTPSSEPLMLQTLPHAIPKAPNDTGFLIVLDWSKPQTMIEDLLRWLTWIESWTAQMTSPEERTAGRQRLQSIIQHYGNSTFDATLPDVVLPLDPDTLVHNQSGISITIVLTHADTIRATGEKLIARGLVSGKGYSGQAGDESEAYLSGASWEERVEWMMQVVRTVALRYGASVIHTSTADPSTFTNLGALVLCSLYHLPATTPATTRLAAKLAHRFPCPHPPNALDRDRVIIPRGRDSPARIRVLRESFDVGRIGSMWDDELRRKRALRDLWRVVVPDIQRENHSSSGIPRTAQQYVAGNSSSCAGTGAGTSTRSALEGRDDARPNRSASWARCRVAGPDDSRVCKFPSRAWKSE</sequence>
<keyword evidence="7" id="KW-0243">Dynein</keyword>
<comment type="caution">
    <text evidence="11">The sequence shown here is derived from an EMBL/GenBank/DDBJ whole genome shotgun (WGS) entry which is preliminary data.</text>
</comment>
<keyword evidence="3" id="KW-0963">Cytoplasm</keyword>
<keyword evidence="6" id="KW-0067">ATP-binding</keyword>
<evidence type="ECO:0000256" key="3">
    <source>
        <dbReference type="ARBA" id="ARBA00022490"/>
    </source>
</evidence>
<feature type="region of interest" description="Disordered" evidence="10">
    <location>
        <begin position="419"/>
        <end position="448"/>
    </location>
</feature>
<gene>
    <name evidence="11" type="ORF">NliqN6_4392</name>
</gene>
<dbReference type="InterPro" id="IPR008467">
    <property type="entry name" value="Dynein1_light_intermed_chain"/>
</dbReference>
<dbReference type="Pfam" id="PF05783">
    <property type="entry name" value="DLIC"/>
    <property type="match status" value="2"/>
</dbReference>
<evidence type="ECO:0000256" key="1">
    <source>
        <dbReference type="ARBA" id="ARBA00004245"/>
    </source>
</evidence>
<evidence type="ECO:0000256" key="6">
    <source>
        <dbReference type="ARBA" id="ARBA00022840"/>
    </source>
</evidence>
<evidence type="ECO:0000313" key="12">
    <source>
        <dbReference type="Proteomes" id="UP000620104"/>
    </source>
</evidence>
<dbReference type="GO" id="GO:0000226">
    <property type="term" value="P:microtubule cytoskeleton organization"/>
    <property type="evidence" value="ECO:0007669"/>
    <property type="project" value="TreeGrafter"/>
</dbReference>
<organism evidence="11 12">
    <name type="scientific">Naganishia liquefaciens</name>
    <dbReference type="NCBI Taxonomy" id="104408"/>
    <lineage>
        <taxon>Eukaryota</taxon>
        <taxon>Fungi</taxon>
        <taxon>Dikarya</taxon>
        <taxon>Basidiomycota</taxon>
        <taxon>Agaricomycotina</taxon>
        <taxon>Tremellomycetes</taxon>
        <taxon>Filobasidiales</taxon>
        <taxon>Filobasidiaceae</taxon>
        <taxon>Naganishia</taxon>
    </lineage>
</organism>
<evidence type="ECO:0000256" key="4">
    <source>
        <dbReference type="ARBA" id="ARBA00022701"/>
    </source>
</evidence>
<accession>A0A8H3TWD3</accession>
<evidence type="ECO:0000256" key="2">
    <source>
        <dbReference type="ARBA" id="ARBA00022448"/>
    </source>
</evidence>
<dbReference type="EMBL" id="BLZA01000024">
    <property type="protein sequence ID" value="GHJ87990.1"/>
    <property type="molecule type" value="Genomic_DNA"/>
</dbReference>
<dbReference type="GO" id="GO:0007018">
    <property type="term" value="P:microtubule-based movement"/>
    <property type="evidence" value="ECO:0007669"/>
    <property type="project" value="InterPro"/>
</dbReference>
<dbReference type="GO" id="GO:0035974">
    <property type="term" value="C:meiotic spindle pole body"/>
    <property type="evidence" value="ECO:0007669"/>
    <property type="project" value="TreeGrafter"/>
</dbReference>
<keyword evidence="2" id="KW-0813">Transport</keyword>
<evidence type="ECO:0000256" key="9">
    <source>
        <dbReference type="ARBA" id="ARBA00023212"/>
    </source>
</evidence>
<evidence type="ECO:0000256" key="8">
    <source>
        <dbReference type="ARBA" id="ARBA00023175"/>
    </source>
</evidence>
<keyword evidence="8" id="KW-0505">Motor protein</keyword>
<dbReference type="InterPro" id="IPR022780">
    <property type="entry name" value="Dynein_light_int_chain"/>
</dbReference>